<keyword evidence="2" id="KW-1133">Transmembrane helix</keyword>
<evidence type="ECO:0000256" key="1">
    <source>
        <dbReference type="SAM" id="Coils"/>
    </source>
</evidence>
<gene>
    <name evidence="3" type="ORF">Q0590_34735</name>
</gene>
<keyword evidence="4" id="KW-1185">Reference proteome</keyword>
<comment type="caution">
    <text evidence="3">The sequence shown here is derived from an EMBL/GenBank/DDBJ whole genome shotgun (WGS) entry which is preliminary data.</text>
</comment>
<proteinExistence type="predicted"/>
<organism evidence="3 4">
    <name type="scientific">Rhodocytophaga aerolata</name>
    <dbReference type="NCBI Taxonomy" id="455078"/>
    <lineage>
        <taxon>Bacteria</taxon>
        <taxon>Pseudomonadati</taxon>
        <taxon>Bacteroidota</taxon>
        <taxon>Cytophagia</taxon>
        <taxon>Cytophagales</taxon>
        <taxon>Rhodocytophagaceae</taxon>
        <taxon>Rhodocytophaga</taxon>
    </lineage>
</organism>
<accession>A0ABT8RJM8</accession>
<name>A0ABT8RJM8_9BACT</name>
<dbReference type="Proteomes" id="UP001168528">
    <property type="component" value="Unassembled WGS sequence"/>
</dbReference>
<protein>
    <submittedName>
        <fullName evidence="3">Uncharacterized protein</fullName>
    </submittedName>
</protein>
<reference evidence="3" key="1">
    <citation type="submission" date="2023-07" db="EMBL/GenBank/DDBJ databases">
        <title>The genome sequence of Rhodocytophaga aerolata KACC 12507.</title>
        <authorList>
            <person name="Zhang X."/>
        </authorList>
    </citation>
    <scope>NUCLEOTIDE SEQUENCE</scope>
    <source>
        <strain evidence="3">KACC 12507</strain>
    </source>
</reference>
<feature type="transmembrane region" description="Helical" evidence="2">
    <location>
        <begin position="118"/>
        <end position="136"/>
    </location>
</feature>
<sequence length="257" mass="29241">MSSRSFLPSLASITFLVLLTFAGLQYLNIAMGTLLDWVIGIAACWWMMGVVVIPWNTHFSAKQVVEEARISREKGIEVKQETIDYAQNLAKRFFWIAIGLHIGTAVGLYLLAYFHITSIGYIAALAALGLTLFRPLQRGYEHLSYKLRTLSHQIHYPREDVAELRERVLAGEEQIKHLQATLNLEEKESWAFSQGKAITALQTALERVERNLEETVKDNNKAHEQLSRQSALQIAKLSEDAQFLNQVRELIRFVKSV</sequence>
<feature type="transmembrane region" description="Helical" evidence="2">
    <location>
        <begin position="7"/>
        <end position="28"/>
    </location>
</feature>
<keyword evidence="2" id="KW-0812">Transmembrane</keyword>
<evidence type="ECO:0000256" key="2">
    <source>
        <dbReference type="SAM" id="Phobius"/>
    </source>
</evidence>
<evidence type="ECO:0000313" key="4">
    <source>
        <dbReference type="Proteomes" id="UP001168528"/>
    </source>
</evidence>
<keyword evidence="2" id="KW-0472">Membrane</keyword>
<evidence type="ECO:0000313" key="3">
    <source>
        <dbReference type="EMBL" id="MDO1451483.1"/>
    </source>
</evidence>
<feature type="transmembrane region" description="Helical" evidence="2">
    <location>
        <begin position="34"/>
        <end position="53"/>
    </location>
</feature>
<feature type="coiled-coil region" evidence="1">
    <location>
        <begin position="161"/>
        <end position="229"/>
    </location>
</feature>
<dbReference type="RefSeq" id="WP_302042280.1">
    <property type="nucleotide sequence ID" value="NZ_JAUKPO010000062.1"/>
</dbReference>
<keyword evidence="1" id="KW-0175">Coiled coil</keyword>
<dbReference type="EMBL" id="JAUKPO010000062">
    <property type="protein sequence ID" value="MDO1451483.1"/>
    <property type="molecule type" value="Genomic_DNA"/>
</dbReference>
<feature type="transmembrane region" description="Helical" evidence="2">
    <location>
        <begin position="93"/>
        <end position="112"/>
    </location>
</feature>